<name>A0A9P5TZD9_9AGAR</name>
<dbReference type="InterPro" id="IPR011042">
    <property type="entry name" value="6-blade_b-propeller_TolB-like"/>
</dbReference>
<dbReference type="Proteomes" id="UP000772434">
    <property type="component" value="Unassembled WGS sequence"/>
</dbReference>
<gene>
    <name evidence="7" type="ORF">BDP27DRAFT_1272863</name>
</gene>
<dbReference type="OrthoDB" id="416344at2759"/>
<dbReference type="SUPFAM" id="SSF69304">
    <property type="entry name" value="Tricorn protease N-terminal domain"/>
    <property type="match status" value="1"/>
</dbReference>
<accession>A0A9P5TZD9</accession>
<evidence type="ECO:0000259" key="6">
    <source>
        <dbReference type="Pfam" id="PF00326"/>
    </source>
</evidence>
<dbReference type="Pfam" id="PF00326">
    <property type="entry name" value="Peptidase_S9"/>
    <property type="match status" value="1"/>
</dbReference>
<reference evidence="7" key="1">
    <citation type="submission" date="2020-11" db="EMBL/GenBank/DDBJ databases">
        <authorList>
            <consortium name="DOE Joint Genome Institute"/>
            <person name="Ahrendt S."/>
            <person name="Riley R."/>
            <person name="Andreopoulos W."/>
            <person name="Labutti K."/>
            <person name="Pangilinan J."/>
            <person name="Ruiz-Duenas F.J."/>
            <person name="Barrasa J.M."/>
            <person name="Sanchez-Garcia M."/>
            <person name="Camarero S."/>
            <person name="Miyauchi S."/>
            <person name="Serrano A."/>
            <person name="Linde D."/>
            <person name="Babiker R."/>
            <person name="Drula E."/>
            <person name="Ayuso-Fernandez I."/>
            <person name="Pacheco R."/>
            <person name="Padilla G."/>
            <person name="Ferreira P."/>
            <person name="Barriuso J."/>
            <person name="Kellner H."/>
            <person name="Castanera R."/>
            <person name="Alfaro M."/>
            <person name="Ramirez L."/>
            <person name="Pisabarro A.G."/>
            <person name="Kuo A."/>
            <person name="Tritt A."/>
            <person name="Lipzen A."/>
            <person name="He G."/>
            <person name="Yan M."/>
            <person name="Ng V."/>
            <person name="Cullen D."/>
            <person name="Martin F."/>
            <person name="Rosso M.-N."/>
            <person name="Henrissat B."/>
            <person name="Hibbett D."/>
            <person name="Martinez A.T."/>
            <person name="Grigoriev I.V."/>
        </authorList>
    </citation>
    <scope>NUCLEOTIDE SEQUENCE</scope>
    <source>
        <strain evidence="7">AH 40177</strain>
    </source>
</reference>
<dbReference type="PANTHER" id="PTHR42776">
    <property type="entry name" value="SERINE PEPTIDASE S9 FAMILY MEMBER"/>
    <property type="match status" value="1"/>
</dbReference>
<dbReference type="InterPro" id="IPR001375">
    <property type="entry name" value="Peptidase_S9_cat"/>
</dbReference>
<keyword evidence="8" id="KW-1185">Reference proteome</keyword>
<evidence type="ECO:0000313" key="7">
    <source>
        <dbReference type="EMBL" id="KAF9060736.1"/>
    </source>
</evidence>
<evidence type="ECO:0000256" key="1">
    <source>
        <dbReference type="ARBA" id="ARBA00010040"/>
    </source>
</evidence>
<evidence type="ECO:0000256" key="4">
    <source>
        <dbReference type="ARBA" id="ARBA00022801"/>
    </source>
</evidence>
<dbReference type="Gene3D" id="3.40.50.1820">
    <property type="entry name" value="alpha/beta hydrolase"/>
    <property type="match status" value="1"/>
</dbReference>
<dbReference type="PANTHER" id="PTHR42776:SF13">
    <property type="entry name" value="DIPEPTIDYL-PEPTIDASE 5"/>
    <property type="match status" value="1"/>
</dbReference>
<comment type="similarity">
    <text evidence="1">Belongs to the peptidase S9C family.</text>
</comment>
<dbReference type="FunFam" id="3.40.50.1820:FF:000028">
    <property type="entry name" value="S9 family peptidase"/>
    <property type="match status" value="1"/>
</dbReference>
<dbReference type="AlphaFoldDB" id="A0A9P5TZD9"/>
<evidence type="ECO:0000313" key="8">
    <source>
        <dbReference type="Proteomes" id="UP000772434"/>
    </source>
</evidence>
<proteinExistence type="inferred from homology"/>
<keyword evidence="3" id="KW-0732">Signal</keyword>
<dbReference type="GO" id="GO:0004252">
    <property type="term" value="F:serine-type endopeptidase activity"/>
    <property type="evidence" value="ECO:0007669"/>
    <property type="project" value="TreeGrafter"/>
</dbReference>
<comment type="caution">
    <text evidence="7">The sequence shown here is derived from an EMBL/GenBank/DDBJ whole genome shotgun (WGS) entry which is preliminary data.</text>
</comment>
<evidence type="ECO:0000256" key="3">
    <source>
        <dbReference type="ARBA" id="ARBA00022729"/>
    </source>
</evidence>
<evidence type="ECO:0000256" key="5">
    <source>
        <dbReference type="ARBA" id="ARBA00032829"/>
    </source>
</evidence>
<keyword evidence="2" id="KW-0645">Protease</keyword>
<dbReference type="EMBL" id="JADNRY010000230">
    <property type="protein sequence ID" value="KAF9060736.1"/>
    <property type="molecule type" value="Genomic_DNA"/>
</dbReference>
<protein>
    <recommendedName>
        <fullName evidence="5">Dipeptidyl-peptidase V</fullName>
    </recommendedName>
</protein>
<dbReference type="GO" id="GO:0006508">
    <property type="term" value="P:proteolysis"/>
    <property type="evidence" value="ECO:0007669"/>
    <property type="project" value="UniProtKB-KW"/>
</dbReference>
<evidence type="ECO:0000256" key="2">
    <source>
        <dbReference type="ARBA" id="ARBA00022670"/>
    </source>
</evidence>
<dbReference type="SUPFAM" id="SSF53474">
    <property type="entry name" value="alpha/beta-Hydrolases"/>
    <property type="match status" value="1"/>
</dbReference>
<sequence>MQNSFQFKEGPDVFSPKDLVELGRPGAGVANHAGDLVLVPYSKYSFEEKKNQKTIFIAPLESTVQPFELPLAKGGEAFWLNAKTIAHAVEGENKTLDLYAIDVVYHPATESSAAILNTESPVLLGSFPTASATNFQYSTDGYLVFSDTVYADGNLSLVKEHDEAWENRGTTAFVYDYTYERQWDHWMGPKSQSLFSVKLAQGHDLKWTFGSEFVNLLAGTDHSSPVEPFAESSDFDVSKNSVIYTTLDSAQKKEKAWHTRQNVYIVDITGGKPQELTSGTQGATHSPVLNAKGDKAAWLELDKDGYEADRAKIVIYDLKKNVRFTLTQKYDRSPDSLAFSKEGEFIYFTAGDHGRGKVYVLPIPATPSESTTHPELADMYHHPVALVEDGASSGLQTLYWGRILISKSSFTSPNDVFLVSGLTALQDEITANGAAKFNGKVEQVTNFTAADLAGKDLSKGEEFWFKGANDIDVQGWILKPKGWKEGQKKAHPILLLIHGVWNCPQGAWEDQWSNRWNPNVFAQQGYFTVAINPTGSTTFGQAFTDAIAGDWGGKPFVDLQKGWQFVLENYPEVDADRAVAAGASWGGYAINWIQGHPEYNFGFKALFCHDGVFDSKYNGFSTDELFFFNHDWRGRPWDEEAQEILHKFNPSNFVHKWSTPQLLVHGSKDFRLPETEGIGAFHALQQLGVPSRLVIFPDENHWVLNHGNSLKWHYEVFRWFDQFVGKKD</sequence>
<organism evidence="7 8">
    <name type="scientific">Rhodocollybia butyracea</name>
    <dbReference type="NCBI Taxonomy" id="206335"/>
    <lineage>
        <taxon>Eukaryota</taxon>
        <taxon>Fungi</taxon>
        <taxon>Dikarya</taxon>
        <taxon>Basidiomycota</taxon>
        <taxon>Agaricomycotina</taxon>
        <taxon>Agaricomycetes</taxon>
        <taxon>Agaricomycetidae</taxon>
        <taxon>Agaricales</taxon>
        <taxon>Marasmiineae</taxon>
        <taxon>Omphalotaceae</taxon>
        <taxon>Rhodocollybia</taxon>
    </lineage>
</organism>
<feature type="domain" description="Peptidase S9 prolyl oligopeptidase catalytic" evidence="6">
    <location>
        <begin position="512"/>
        <end position="726"/>
    </location>
</feature>
<dbReference type="InterPro" id="IPR029058">
    <property type="entry name" value="AB_hydrolase_fold"/>
</dbReference>
<dbReference type="Gene3D" id="2.120.10.30">
    <property type="entry name" value="TolB, C-terminal domain"/>
    <property type="match status" value="1"/>
</dbReference>
<keyword evidence="4 7" id="KW-0378">Hydrolase</keyword>